<evidence type="ECO:0000259" key="2">
    <source>
        <dbReference type="Pfam" id="PF01464"/>
    </source>
</evidence>
<feature type="chain" id="PRO_5003069585" evidence="1">
    <location>
        <begin position="25"/>
        <end position="204"/>
    </location>
</feature>
<evidence type="ECO:0000313" key="3">
    <source>
        <dbReference type="EMBL" id="ADE12118.1"/>
    </source>
</evidence>
<dbReference type="Proteomes" id="UP000001625">
    <property type="component" value="Chromosome"/>
</dbReference>
<sequence length="204" mass="22387" precursor="true">MNRAIAQALCSLLFCASCMFPAFAGQPAAAKQYRGILTREAHFVNGLSAPVPMYAAQIEQESGWKAGITAWDGGKGLAQFMDATAGDIVRTYPELGKPAPMNPTWAIRALVRYNIWLGQRVQAVDDCNRRAAALTAYNGGLGYVQDSQSRATIRGQWFQGAETVKTRQSAANFAASRLYPRKIIFDRQPHYEGWGTYTCEGVKP</sequence>
<feature type="signal peptide" evidence="1">
    <location>
        <begin position="1"/>
        <end position="24"/>
    </location>
</feature>
<proteinExistence type="predicted"/>
<reference evidence="3 4" key="1">
    <citation type="submission" date="2010-03" db="EMBL/GenBank/DDBJ databases">
        <title>Complete sequence of Sideroxydans lithotrophicus ES-1.</title>
        <authorList>
            <consortium name="US DOE Joint Genome Institute"/>
            <person name="Lucas S."/>
            <person name="Copeland A."/>
            <person name="Lapidus A."/>
            <person name="Cheng J.-F."/>
            <person name="Bruce D."/>
            <person name="Goodwin L."/>
            <person name="Pitluck S."/>
            <person name="Munk A.C."/>
            <person name="Detter J.C."/>
            <person name="Han C."/>
            <person name="Tapia R."/>
            <person name="Larimer F."/>
            <person name="Land M."/>
            <person name="Hauser L."/>
            <person name="Kyrpides N."/>
            <person name="Ivanova N."/>
            <person name="Emerson D."/>
            <person name="Woyke T."/>
        </authorList>
    </citation>
    <scope>NUCLEOTIDE SEQUENCE [LARGE SCALE GENOMIC DNA]</scope>
    <source>
        <strain evidence="3 4">ES-1</strain>
    </source>
</reference>
<evidence type="ECO:0000313" key="4">
    <source>
        <dbReference type="Proteomes" id="UP000001625"/>
    </source>
</evidence>
<dbReference type="Pfam" id="PF01464">
    <property type="entry name" value="SLT"/>
    <property type="match status" value="1"/>
</dbReference>
<dbReference type="HOGENOM" id="CLU_092742_0_0_4"/>
<organism evidence="3 4">
    <name type="scientific">Sideroxydans lithotrophicus (strain ES-1)</name>
    <dbReference type="NCBI Taxonomy" id="580332"/>
    <lineage>
        <taxon>Bacteria</taxon>
        <taxon>Pseudomonadati</taxon>
        <taxon>Pseudomonadota</taxon>
        <taxon>Betaproteobacteria</taxon>
        <taxon>Nitrosomonadales</taxon>
        <taxon>Gallionellaceae</taxon>
        <taxon>Sideroxydans</taxon>
    </lineage>
</organism>
<dbReference type="InterPro" id="IPR008258">
    <property type="entry name" value="Transglycosylase_SLT_dom_1"/>
</dbReference>
<dbReference type="AlphaFoldDB" id="D5CT32"/>
<gene>
    <name evidence="3" type="ordered locus">Slit_1889</name>
</gene>
<dbReference type="InterPro" id="IPR023346">
    <property type="entry name" value="Lysozyme-like_dom_sf"/>
</dbReference>
<keyword evidence="1" id="KW-0732">Signal</keyword>
<accession>D5CT32</accession>
<name>D5CT32_SIDLE</name>
<dbReference type="OrthoDB" id="9815002at2"/>
<dbReference type="KEGG" id="slt:Slit_1889"/>
<dbReference type="EMBL" id="CP001965">
    <property type="protein sequence ID" value="ADE12118.1"/>
    <property type="molecule type" value="Genomic_DNA"/>
</dbReference>
<dbReference type="CAZy" id="GH23">
    <property type="family name" value="Glycoside Hydrolase Family 23"/>
</dbReference>
<dbReference type="SUPFAM" id="SSF53955">
    <property type="entry name" value="Lysozyme-like"/>
    <property type="match status" value="1"/>
</dbReference>
<dbReference type="eggNOG" id="COG0741">
    <property type="taxonomic scope" value="Bacteria"/>
</dbReference>
<dbReference type="STRING" id="580332.Slit_1889"/>
<feature type="domain" description="Transglycosylase SLT" evidence="2">
    <location>
        <begin position="55"/>
        <end position="152"/>
    </location>
</feature>
<dbReference type="Gene3D" id="1.10.530.10">
    <property type="match status" value="1"/>
</dbReference>
<protein>
    <submittedName>
        <fullName evidence="3">Lytic transglycosylase catalytic</fullName>
    </submittedName>
</protein>
<keyword evidence="4" id="KW-1185">Reference proteome</keyword>
<evidence type="ECO:0000256" key="1">
    <source>
        <dbReference type="SAM" id="SignalP"/>
    </source>
</evidence>